<keyword evidence="2 7" id="KW-0813">Transport</keyword>
<dbReference type="InterPro" id="IPR035906">
    <property type="entry name" value="MetI-like_sf"/>
</dbReference>
<accession>A0AAE3HFW2</accession>
<dbReference type="InterPro" id="IPR000515">
    <property type="entry name" value="MetI-like"/>
</dbReference>
<dbReference type="PANTHER" id="PTHR30151:SF0">
    <property type="entry name" value="ABC TRANSPORTER PERMEASE PROTEIN MJ0413-RELATED"/>
    <property type="match status" value="1"/>
</dbReference>
<comment type="similarity">
    <text evidence="7">Belongs to the binding-protein-dependent transport system permease family.</text>
</comment>
<keyword evidence="6 7" id="KW-0472">Membrane</keyword>
<organism evidence="9 10">
    <name type="scientific">Irregularibacter muris</name>
    <dbReference type="NCBI Taxonomy" id="1796619"/>
    <lineage>
        <taxon>Bacteria</taxon>
        <taxon>Bacillati</taxon>
        <taxon>Bacillota</taxon>
        <taxon>Clostridia</taxon>
        <taxon>Eubacteriales</taxon>
        <taxon>Eubacteriaceae</taxon>
        <taxon>Irregularibacter</taxon>
    </lineage>
</organism>
<reference evidence="9" key="1">
    <citation type="submission" date="2022-07" db="EMBL/GenBank/DDBJ databases">
        <title>Enhanced cultured diversity of the mouse gut microbiota enables custom-made synthetic communities.</title>
        <authorList>
            <person name="Afrizal A."/>
        </authorList>
    </citation>
    <scope>NUCLEOTIDE SEQUENCE</scope>
    <source>
        <strain evidence="9">DSM 28593</strain>
    </source>
</reference>
<dbReference type="RefSeq" id="WP_257532602.1">
    <property type="nucleotide sequence ID" value="NZ_JANKAS010000014.1"/>
</dbReference>
<dbReference type="Pfam" id="PF00528">
    <property type="entry name" value="BPD_transp_1"/>
    <property type="match status" value="1"/>
</dbReference>
<gene>
    <name evidence="9" type="ORF">NSA47_12820</name>
</gene>
<dbReference type="PANTHER" id="PTHR30151">
    <property type="entry name" value="ALKANE SULFONATE ABC TRANSPORTER-RELATED, MEMBRANE SUBUNIT"/>
    <property type="match status" value="1"/>
</dbReference>
<keyword evidence="4 7" id="KW-0812">Transmembrane</keyword>
<feature type="transmembrane region" description="Helical" evidence="7">
    <location>
        <begin position="213"/>
        <end position="233"/>
    </location>
</feature>
<keyword evidence="10" id="KW-1185">Reference proteome</keyword>
<evidence type="ECO:0000313" key="9">
    <source>
        <dbReference type="EMBL" id="MCR1899856.1"/>
    </source>
</evidence>
<dbReference type="CDD" id="cd06261">
    <property type="entry name" value="TM_PBP2"/>
    <property type="match status" value="1"/>
</dbReference>
<sequence length="253" mass="28509">MNFSGITKNKTLYASLSVLIFWYMLHKALQSPIIPNPMDVFKEFGQLLQKDLLIHLGVSLYRMFSAIGISVIIGVPLGLLLGMNEKLDAFISPIMYLLYPLPKIAFLPVLMILFGLGDLSKILLITSIIFFQVLLSTRDSVKSLNKELFYSIQSLGASPIQVYQHLILPGVLPQILTGLRVTIGISIAVLFFGENYATQYGIGYFIMDSWIRVDYVQMFAGILAISIMGWLLFKLIDLLEDKACKWIKFEQGK</sequence>
<evidence type="ECO:0000256" key="1">
    <source>
        <dbReference type="ARBA" id="ARBA00004651"/>
    </source>
</evidence>
<evidence type="ECO:0000256" key="6">
    <source>
        <dbReference type="ARBA" id="ARBA00023136"/>
    </source>
</evidence>
<comment type="caution">
    <text evidence="9">The sequence shown here is derived from an EMBL/GenBank/DDBJ whole genome shotgun (WGS) entry which is preliminary data.</text>
</comment>
<comment type="subcellular location">
    <subcellularLocation>
        <location evidence="1 7">Cell membrane</location>
        <topology evidence="1 7">Multi-pass membrane protein</topology>
    </subcellularLocation>
</comment>
<dbReference type="PROSITE" id="PS50928">
    <property type="entry name" value="ABC_TM1"/>
    <property type="match status" value="1"/>
</dbReference>
<dbReference type="SUPFAM" id="SSF161098">
    <property type="entry name" value="MetI-like"/>
    <property type="match status" value="1"/>
</dbReference>
<dbReference type="EMBL" id="JANKAS010000014">
    <property type="protein sequence ID" value="MCR1899856.1"/>
    <property type="molecule type" value="Genomic_DNA"/>
</dbReference>
<evidence type="ECO:0000256" key="5">
    <source>
        <dbReference type="ARBA" id="ARBA00022989"/>
    </source>
</evidence>
<feature type="transmembrane region" description="Helical" evidence="7">
    <location>
        <begin position="60"/>
        <end position="82"/>
    </location>
</feature>
<evidence type="ECO:0000313" key="10">
    <source>
        <dbReference type="Proteomes" id="UP001205748"/>
    </source>
</evidence>
<evidence type="ECO:0000256" key="4">
    <source>
        <dbReference type="ARBA" id="ARBA00022692"/>
    </source>
</evidence>
<dbReference type="Proteomes" id="UP001205748">
    <property type="component" value="Unassembled WGS sequence"/>
</dbReference>
<dbReference type="AlphaFoldDB" id="A0AAE3HFW2"/>
<dbReference type="GO" id="GO:0055085">
    <property type="term" value="P:transmembrane transport"/>
    <property type="evidence" value="ECO:0007669"/>
    <property type="project" value="InterPro"/>
</dbReference>
<evidence type="ECO:0000259" key="8">
    <source>
        <dbReference type="PROSITE" id="PS50928"/>
    </source>
</evidence>
<keyword evidence="5 7" id="KW-1133">Transmembrane helix</keyword>
<evidence type="ECO:0000256" key="7">
    <source>
        <dbReference type="RuleBase" id="RU363032"/>
    </source>
</evidence>
<evidence type="ECO:0000256" key="2">
    <source>
        <dbReference type="ARBA" id="ARBA00022448"/>
    </source>
</evidence>
<keyword evidence="3" id="KW-1003">Cell membrane</keyword>
<evidence type="ECO:0000256" key="3">
    <source>
        <dbReference type="ARBA" id="ARBA00022475"/>
    </source>
</evidence>
<name>A0AAE3HFW2_9FIRM</name>
<feature type="domain" description="ABC transmembrane type-1" evidence="8">
    <location>
        <begin position="56"/>
        <end position="240"/>
    </location>
</feature>
<protein>
    <submittedName>
        <fullName evidence="9">ABC transporter permease</fullName>
    </submittedName>
</protein>
<feature type="transmembrane region" description="Helical" evidence="7">
    <location>
        <begin position="172"/>
        <end position="192"/>
    </location>
</feature>
<proteinExistence type="inferred from homology"/>
<feature type="transmembrane region" description="Helical" evidence="7">
    <location>
        <begin position="94"/>
        <end position="113"/>
    </location>
</feature>
<dbReference type="Gene3D" id="1.10.3720.10">
    <property type="entry name" value="MetI-like"/>
    <property type="match status" value="1"/>
</dbReference>
<dbReference type="GO" id="GO:0005886">
    <property type="term" value="C:plasma membrane"/>
    <property type="evidence" value="ECO:0007669"/>
    <property type="project" value="UniProtKB-SubCell"/>
</dbReference>
<feature type="transmembrane region" description="Helical" evidence="7">
    <location>
        <begin position="12"/>
        <end position="29"/>
    </location>
</feature>